<keyword evidence="10 17" id="KW-0067">ATP-binding</keyword>
<keyword evidence="7 17" id="KW-0479">Metal-binding</keyword>
<dbReference type="NCBIfam" id="TIGR01525">
    <property type="entry name" value="ATPase-IB_hvy"/>
    <property type="match status" value="1"/>
</dbReference>
<evidence type="ECO:0000256" key="17">
    <source>
        <dbReference type="RuleBase" id="RU362081"/>
    </source>
</evidence>
<dbReference type="InterPro" id="IPR001757">
    <property type="entry name" value="P_typ_ATPase"/>
</dbReference>
<evidence type="ECO:0000256" key="11">
    <source>
        <dbReference type="ARBA" id="ARBA00022842"/>
    </source>
</evidence>
<keyword evidence="9" id="KW-0187">Copper transport</keyword>
<dbReference type="GO" id="GO:0005886">
    <property type="term" value="C:plasma membrane"/>
    <property type="evidence" value="ECO:0007669"/>
    <property type="project" value="UniProtKB-SubCell"/>
</dbReference>
<evidence type="ECO:0000256" key="13">
    <source>
        <dbReference type="ARBA" id="ARBA00022989"/>
    </source>
</evidence>
<feature type="domain" description="P-type ATPase A" evidence="19">
    <location>
        <begin position="158"/>
        <end position="258"/>
    </location>
</feature>
<dbReference type="PRINTS" id="PR00119">
    <property type="entry name" value="CATATPASE"/>
</dbReference>
<name>A0A318LGK2_9PSEU</name>
<dbReference type="PANTHER" id="PTHR43520:SF5">
    <property type="entry name" value="CATION-TRANSPORTING P-TYPE ATPASE-RELATED"/>
    <property type="match status" value="1"/>
</dbReference>
<dbReference type="GO" id="GO:0005507">
    <property type="term" value="F:copper ion binding"/>
    <property type="evidence" value="ECO:0007669"/>
    <property type="project" value="TreeGrafter"/>
</dbReference>
<feature type="transmembrane region" description="Helical" evidence="17">
    <location>
        <begin position="645"/>
        <end position="664"/>
    </location>
</feature>
<evidence type="ECO:0000313" key="21">
    <source>
        <dbReference type="Proteomes" id="UP000247892"/>
    </source>
</evidence>
<feature type="transmembrane region" description="Helical" evidence="17">
    <location>
        <begin position="275"/>
        <end position="297"/>
    </location>
</feature>
<keyword evidence="6 17" id="KW-0812">Transmembrane</keyword>
<dbReference type="Pfam" id="PF00122">
    <property type="entry name" value="E1-E2_ATPase"/>
    <property type="match status" value="1"/>
</dbReference>
<organism evidence="20 21">
    <name type="scientific">Prauserella flavalba</name>
    <dbReference type="NCBI Taxonomy" id="1477506"/>
    <lineage>
        <taxon>Bacteria</taxon>
        <taxon>Bacillati</taxon>
        <taxon>Actinomycetota</taxon>
        <taxon>Actinomycetes</taxon>
        <taxon>Pseudonocardiales</taxon>
        <taxon>Pseudonocardiaceae</taxon>
        <taxon>Prauserella</taxon>
    </lineage>
</organism>
<dbReference type="PROSITE" id="PS00154">
    <property type="entry name" value="ATPASE_E1_E2"/>
    <property type="match status" value="1"/>
</dbReference>
<protein>
    <submittedName>
        <fullName evidence="20">Copper-translocating P-type ATPase</fullName>
    </submittedName>
</protein>
<comment type="subcellular location">
    <subcellularLocation>
        <location evidence="1">Cell membrane</location>
        <topology evidence="1">Multi-pass membrane protein</topology>
    </subcellularLocation>
</comment>
<dbReference type="InterPro" id="IPR027256">
    <property type="entry name" value="P-typ_ATPase_IB"/>
</dbReference>
<dbReference type="AlphaFoldDB" id="A0A318LGK2"/>
<dbReference type="Gene3D" id="2.70.150.10">
    <property type="entry name" value="Calcium-transporting ATPase, cytoplasmic transduction domain A"/>
    <property type="match status" value="1"/>
</dbReference>
<dbReference type="InterPro" id="IPR023298">
    <property type="entry name" value="ATPase_P-typ_TM_dom_sf"/>
</dbReference>
<accession>A0A318LGK2</accession>
<proteinExistence type="inferred from homology"/>
<dbReference type="SUPFAM" id="SSF81653">
    <property type="entry name" value="Calcium ATPase, transduction domain A"/>
    <property type="match status" value="1"/>
</dbReference>
<dbReference type="Pfam" id="PF00702">
    <property type="entry name" value="Hydrolase"/>
    <property type="match status" value="1"/>
</dbReference>
<dbReference type="Gene3D" id="3.40.50.1000">
    <property type="entry name" value="HAD superfamily/HAD-like"/>
    <property type="match status" value="1"/>
</dbReference>
<keyword evidence="16 17" id="KW-0472">Membrane</keyword>
<dbReference type="Gene3D" id="3.40.1110.10">
    <property type="entry name" value="Calcium-transporting ATPase, cytoplasmic domain N"/>
    <property type="match status" value="1"/>
</dbReference>
<keyword evidence="21" id="KW-1185">Reference proteome</keyword>
<dbReference type="Proteomes" id="UP000247892">
    <property type="component" value="Unassembled WGS sequence"/>
</dbReference>
<sequence length="675" mass="70564">METQQHEKHDTHAGHGGHGGHGDHAAVFRDKFWLSLVLAIPVVAASGMVGDLLGYEVPGWAGWVSPVLGTVVYFYGGWPFLSGAVGELRDRKPGMMTLVALAITVAFVASGLTTLGIGGLELDFWWELALLVVIMLLGHWLEMRALGQASGALEALAELLPDTAERVEDGEVRQVPLAELRVGDTVLVRSGGRVPADGSVVEGTAELDESMVTGESRTVRRDVGDRVVAGTVATDSAIRVRVEAVGEDTALAGIQRLVADAQGSRSRAQALADRAAAMLFWFALGVGAITFAVWLALGDATTAVERTVTVLVIACPHALGLAIPLVIAISTALSAKAGILVKDRLALERMRTVDAVLFDKTGTLTQGRPSVTATVTAGTHTRDEVLALAAAAERDSEHPLARAIVEAATERGAVPQAKDFRSLTGRGVEATVDGHAVAVGGPALLRERGAEPPVQLARETREWAERGAIVLHVLVDGEIAGALALADEVRPESRETVERLHAEGIRVVMITGDARNVAEAVAKDLGVDEVFAEVLPADKDAAVSELRERGERVAMVGDGVNDAPALARADVGIAIGAGTDVAIESAGVVLASDDPRGVLATRSLSAASYRKMWQNLTWATGYNLLSVPLAAGVLAPVGFVLPPAAGAIAMSLSTVIVALNAQLLRRLDLRPADRG</sequence>
<dbReference type="InterPro" id="IPR036412">
    <property type="entry name" value="HAD-like_sf"/>
</dbReference>
<dbReference type="FunFam" id="2.70.150.10:FF:000020">
    <property type="entry name" value="Copper-exporting P-type ATPase A"/>
    <property type="match status" value="1"/>
</dbReference>
<keyword evidence="14" id="KW-0186">Copper</keyword>
<dbReference type="InterPro" id="IPR059000">
    <property type="entry name" value="ATPase_P-type_domA"/>
</dbReference>
<feature type="transmembrane region" description="Helical" evidence="17">
    <location>
        <begin position="620"/>
        <end position="639"/>
    </location>
</feature>
<comment type="similarity">
    <text evidence="2 17">Belongs to the cation transport ATPase (P-type) (TC 3.A.3) family. Type IB subfamily.</text>
</comment>
<evidence type="ECO:0000256" key="1">
    <source>
        <dbReference type="ARBA" id="ARBA00004651"/>
    </source>
</evidence>
<evidence type="ECO:0000256" key="9">
    <source>
        <dbReference type="ARBA" id="ARBA00022796"/>
    </source>
</evidence>
<gene>
    <name evidence="20" type="ORF">BA062_35155</name>
</gene>
<dbReference type="PRINTS" id="PR00943">
    <property type="entry name" value="CUATPASE"/>
</dbReference>
<dbReference type="GO" id="GO:0043682">
    <property type="term" value="F:P-type divalent copper transporter activity"/>
    <property type="evidence" value="ECO:0007669"/>
    <property type="project" value="TreeGrafter"/>
</dbReference>
<keyword evidence="12" id="KW-1278">Translocase</keyword>
<keyword evidence="11" id="KW-0460">Magnesium</keyword>
<keyword evidence="5" id="KW-0597">Phosphoprotein</keyword>
<dbReference type="NCBIfam" id="TIGR01494">
    <property type="entry name" value="ATPase_P-type"/>
    <property type="match status" value="1"/>
</dbReference>
<feature type="transmembrane region" description="Helical" evidence="17">
    <location>
        <begin position="124"/>
        <end position="141"/>
    </location>
</feature>
<evidence type="ECO:0000256" key="16">
    <source>
        <dbReference type="ARBA" id="ARBA00023136"/>
    </source>
</evidence>
<evidence type="ECO:0000256" key="4">
    <source>
        <dbReference type="ARBA" id="ARBA00022475"/>
    </source>
</evidence>
<feature type="region of interest" description="Disordered" evidence="18">
    <location>
        <begin position="1"/>
        <end position="21"/>
    </location>
</feature>
<dbReference type="GO" id="GO:0055070">
    <property type="term" value="P:copper ion homeostasis"/>
    <property type="evidence" value="ECO:0007669"/>
    <property type="project" value="TreeGrafter"/>
</dbReference>
<evidence type="ECO:0000259" key="19">
    <source>
        <dbReference type="Pfam" id="PF00122"/>
    </source>
</evidence>
<evidence type="ECO:0000256" key="7">
    <source>
        <dbReference type="ARBA" id="ARBA00022723"/>
    </source>
</evidence>
<dbReference type="SFLD" id="SFLDF00027">
    <property type="entry name" value="p-type_atpase"/>
    <property type="match status" value="1"/>
</dbReference>
<evidence type="ECO:0000256" key="10">
    <source>
        <dbReference type="ARBA" id="ARBA00022840"/>
    </source>
</evidence>
<dbReference type="GO" id="GO:0005524">
    <property type="term" value="F:ATP binding"/>
    <property type="evidence" value="ECO:0007669"/>
    <property type="project" value="UniProtKB-UniRule"/>
</dbReference>
<dbReference type="InterPro" id="IPR044492">
    <property type="entry name" value="P_typ_ATPase_HD_dom"/>
</dbReference>
<evidence type="ECO:0000256" key="14">
    <source>
        <dbReference type="ARBA" id="ARBA00023008"/>
    </source>
</evidence>
<evidence type="ECO:0000256" key="18">
    <source>
        <dbReference type="SAM" id="MobiDB-lite"/>
    </source>
</evidence>
<dbReference type="EMBL" id="MASU01000020">
    <property type="protein sequence ID" value="PXY18590.1"/>
    <property type="molecule type" value="Genomic_DNA"/>
</dbReference>
<keyword evidence="8 17" id="KW-0547">Nucleotide-binding</keyword>
<evidence type="ECO:0000256" key="6">
    <source>
        <dbReference type="ARBA" id="ARBA00022692"/>
    </source>
</evidence>
<dbReference type="SUPFAM" id="SSF81665">
    <property type="entry name" value="Calcium ATPase, transmembrane domain M"/>
    <property type="match status" value="1"/>
</dbReference>
<evidence type="ECO:0000256" key="12">
    <source>
        <dbReference type="ARBA" id="ARBA00022967"/>
    </source>
</evidence>
<evidence type="ECO:0000256" key="3">
    <source>
        <dbReference type="ARBA" id="ARBA00022448"/>
    </source>
</evidence>
<dbReference type="NCBIfam" id="TIGR01511">
    <property type="entry name" value="ATPase-IB1_Cu"/>
    <property type="match status" value="1"/>
</dbReference>
<evidence type="ECO:0000256" key="5">
    <source>
        <dbReference type="ARBA" id="ARBA00022553"/>
    </source>
</evidence>
<feature type="transmembrane region" description="Helical" evidence="17">
    <location>
        <begin position="317"/>
        <end position="341"/>
    </location>
</feature>
<evidence type="ECO:0000313" key="20">
    <source>
        <dbReference type="EMBL" id="PXY18590.1"/>
    </source>
</evidence>
<evidence type="ECO:0000256" key="15">
    <source>
        <dbReference type="ARBA" id="ARBA00023065"/>
    </source>
</evidence>
<dbReference type="GO" id="GO:0016887">
    <property type="term" value="F:ATP hydrolysis activity"/>
    <property type="evidence" value="ECO:0007669"/>
    <property type="project" value="InterPro"/>
</dbReference>
<keyword evidence="15" id="KW-0406">Ion transport</keyword>
<evidence type="ECO:0000256" key="8">
    <source>
        <dbReference type="ARBA" id="ARBA00022741"/>
    </source>
</evidence>
<feature type="transmembrane region" description="Helical" evidence="17">
    <location>
        <begin position="93"/>
        <end position="118"/>
    </location>
</feature>
<dbReference type="SUPFAM" id="SSF56784">
    <property type="entry name" value="HAD-like"/>
    <property type="match status" value="1"/>
</dbReference>
<feature type="transmembrane region" description="Helical" evidence="17">
    <location>
        <begin position="32"/>
        <end position="54"/>
    </location>
</feature>
<dbReference type="InterPro" id="IPR008250">
    <property type="entry name" value="ATPase_P-typ_transduc_dom_A_sf"/>
</dbReference>
<dbReference type="SFLD" id="SFLDG00002">
    <property type="entry name" value="C1.7:_P-type_atpase_like"/>
    <property type="match status" value="1"/>
</dbReference>
<dbReference type="RefSeq" id="WP_245960174.1">
    <property type="nucleotide sequence ID" value="NZ_MASU01000020.1"/>
</dbReference>
<keyword evidence="13 17" id="KW-1133">Transmembrane helix</keyword>
<keyword evidence="3" id="KW-0813">Transport</keyword>
<evidence type="ECO:0000256" key="2">
    <source>
        <dbReference type="ARBA" id="ARBA00006024"/>
    </source>
</evidence>
<feature type="transmembrane region" description="Helical" evidence="17">
    <location>
        <begin position="60"/>
        <end position="81"/>
    </location>
</feature>
<dbReference type="PANTHER" id="PTHR43520">
    <property type="entry name" value="ATP7, ISOFORM B"/>
    <property type="match status" value="1"/>
</dbReference>
<comment type="caution">
    <text evidence="20">The sequence shown here is derived from an EMBL/GenBank/DDBJ whole genome shotgun (WGS) entry which is preliminary data.</text>
</comment>
<dbReference type="InterPro" id="IPR023299">
    <property type="entry name" value="ATPase_P-typ_cyto_dom_N"/>
</dbReference>
<reference evidence="20 21" key="1">
    <citation type="submission" date="2016-07" db="EMBL/GenBank/DDBJ databases">
        <title>Draft genome sequence of Prauserella sp. YIM 121212, isolated from alkaline soil.</title>
        <authorList>
            <person name="Ruckert C."/>
            <person name="Albersmeier A."/>
            <person name="Jiang C.-L."/>
            <person name="Jiang Y."/>
            <person name="Kalinowski J."/>
            <person name="Schneider O."/>
            <person name="Winkler A."/>
            <person name="Zotchev S.B."/>
        </authorList>
    </citation>
    <scope>NUCLEOTIDE SEQUENCE [LARGE SCALE GENOMIC DNA]</scope>
    <source>
        <strain evidence="20 21">YIM 121212</strain>
    </source>
</reference>
<keyword evidence="4 17" id="KW-1003">Cell membrane</keyword>
<dbReference type="InterPro" id="IPR018303">
    <property type="entry name" value="ATPase_P-typ_P_site"/>
</dbReference>
<feature type="compositionally biased region" description="Basic and acidic residues" evidence="18">
    <location>
        <begin position="1"/>
        <end position="13"/>
    </location>
</feature>
<dbReference type="InterPro" id="IPR023214">
    <property type="entry name" value="HAD_sf"/>
</dbReference>
<dbReference type="SFLD" id="SFLDS00003">
    <property type="entry name" value="Haloacid_Dehalogenase"/>
    <property type="match status" value="1"/>
</dbReference>